<evidence type="ECO:0000313" key="3">
    <source>
        <dbReference type="Proteomes" id="UP000035900"/>
    </source>
</evidence>
<feature type="transmembrane region" description="Helical" evidence="1">
    <location>
        <begin position="120"/>
        <end position="137"/>
    </location>
</feature>
<comment type="caution">
    <text evidence="2">The sequence shown here is derived from an EMBL/GenBank/DDBJ whole genome shotgun (WGS) entry which is preliminary data.</text>
</comment>
<keyword evidence="1" id="KW-0472">Membrane</keyword>
<keyword evidence="1" id="KW-1133">Transmembrane helix</keyword>
<proteinExistence type="predicted"/>
<evidence type="ECO:0000313" key="2">
    <source>
        <dbReference type="EMBL" id="KMQ71680.1"/>
    </source>
</evidence>
<evidence type="ECO:0000256" key="1">
    <source>
        <dbReference type="SAM" id="Phobius"/>
    </source>
</evidence>
<dbReference type="OrthoDB" id="1273945at2"/>
<name>A0A0J7LRP8_9FLAO</name>
<feature type="transmembrane region" description="Helical" evidence="1">
    <location>
        <begin position="48"/>
        <end position="70"/>
    </location>
</feature>
<keyword evidence="1" id="KW-0812">Transmembrane</keyword>
<dbReference type="Proteomes" id="UP000035900">
    <property type="component" value="Unassembled WGS sequence"/>
</dbReference>
<feature type="transmembrane region" description="Helical" evidence="1">
    <location>
        <begin position="6"/>
        <end position="28"/>
    </location>
</feature>
<reference evidence="2 3" key="1">
    <citation type="journal article" date="2004" name="Int. J. Syst. Evol. Microbiol.">
        <title>Kaistella koreensis gen. nov., sp. nov., a novel member of the Chryseobacterium-Bergeyella-Riemerella branch.</title>
        <authorList>
            <person name="Kim M.K."/>
            <person name="Im W.T."/>
            <person name="Shin Y.K."/>
            <person name="Lim J.H."/>
            <person name="Kim S.H."/>
            <person name="Lee B.C."/>
            <person name="Park M.Y."/>
            <person name="Lee K.Y."/>
            <person name="Lee S.T."/>
        </authorList>
    </citation>
    <scope>NUCLEOTIDE SEQUENCE [LARGE SCALE GENOMIC DNA]</scope>
    <source>
        <strain evidence="2 3">CCUG 49689</strain>
    </source>
</reference>
<dbReference type="EMBL" id="LFNG01000006">
    <property type="protein sequence ID" value="KMQ71680.1"/>
    <property type="molecule type" value="Genomic_DNA"/>
</dbReference>
<accession>A0A0J7LRP8</accession>
<protein>
    <submittedName>
        <fullName evidence="2">Uncharacterized protein</fullName>
    </submittedName>
</protein>
<dbReference type="PATRIC" id="fig|1304281.5.peg.1183"/>
<dbReference type="GeneID" id="56898459"/>
<sequence length="196" mass="22480">MKKVKLNNIAIFVLFITSYIPLFGLLILRQVKQNIDYLNFGGFSQESVFLALAKFGLSVFLFLTAIFGYIGLKFLLINLDIKKSNGELVKVVEVENKNSESISYISTYIVPFIFQDTNNLFDITSIFIVLIIIFFIYTKSNMIVINPILSITHTLYQIDYNKKSQTKKALLITKDEDLESGQEIKINLITKNIYYG</sequence>
<dbReference type="AlphaFoldDB" id="A0A0J7LRP8"/>
<organism evidence="2 3">
    <name type="scientific">Chryseobacterium koreense CCUG 49689</name>
    <dbReference type="NCBI Taxonomy" id="1304281"/>
    <lineage>
        <taxon>Bacteria</taxon>
        <taxon>Pseudomonadati</taxon>
        <taxon>Bacteroidota</taxon>
        <taxon>Flavobacteriia</taxon>
        <taxon>Flavobacteriales</taxon>
        <taxon>Weeksellaceae</taxon>
        <taxon>Chryseobacterium group</taxon>
        <taxon>Chryseobacterium</taxon>
    </lineage>
</organism>
<keyword evidence="3" id="KW-1185">Reference proteome</keyword>
<dbReference type="RefSeq" id="WP_002978481.1">
    <property type="nucleotide sequence ID" value="NZ_LFNG01000006.1"/>
</dbReference>
<gene>
    <name evidence="2" type="ORF">ACM44_05510</name>
</gene>